<evidence type="ECO:0000313" key="2">
    <source>
        <dbReference type="Proteomes" id="UP001385951"/>
    </source>
</evidence>
<gene>
    <name evidence="1" type="ORF">QCA50_015268</name>
</gene>
<organism evidence="1 2">
    <name type="scientific">Cerrena zonata</name>
    <dbReference type="NCBI Taxonomy" id="2478898"/>
    <lineage>
        <taxon>Eukaryota</taxon>
        <taxon>Fungi</taxon>
        <taxon>Dikarya</taxon>
        <taxon>Basidiomycota</taxon>
        <taxon>Agaricomycotina</taxon>
        <taxon>Agaricomycetes</taxon>
        <taxon>Polyporales</taxon>
        <taxon>Cerrenaceae</taxon>
        <taxon>Cerrena</taxon>
    </lineage>
</organism>
<dbReference type="EMBL" id="JASBNA010000040">
    <property type="protein sequence ID" value="KAK7681536.1"/>
    <property type="molecule type" value="Genomic_DNA"/>
</dbReference>
<evidence type="ECO:0000313" key="1">
    <source>
        <dbReference type="EMBL" id="KAK7681536.1"/>
    </source>
</evidence>
<proteinExistence type="predicted"/>
<sequence>MSFIKASHASRYDRGRTGISRVLSERWRDRSGGIYDPMLSYLSDELRAADSHYEKVERETLKLQAEDRRPLEEAYHPLMLKLIGSGASWRPQEDPKGKRLPTSPYHRCIAKRALRAYLPWHRMRTEHQIFQYHLRDACARMIEPVRSQLQAVVDANRLHADFMSKAKRISDRQARSIRSWKALRGGLKAKAYCKTWKKRRAGTR</sequence>
<name>A0AAW0FLB5_9APHY</name>
<dbReference type="Proteomes" id="UP001385951">
    <property type="component" value="Unassembled WGS sequence"/>
</dbReference>
<protein>
    <recommendedName>
        <fullName evidence="3">CHAD domain-containing protein</fullName>
    </recommendedName>
</protein>
<dbReference type="AlphaFoldDB" id="A0AAW0FLB5"/>
<comment type="caution">
    <text evidence="1">The sequence shown here is derived from an EMBL/GenBank/DDBJ whole genome shotgun (WGS) entry which is preliminary data.</text>
</comment>
<keyword evidence="2" id="KW-1185">Reference proteome</keyword>
<reference evidence="1 2" key="1">
    <citation type="submission" date="2022-09" db="EMBL/GenBank/DDBJ databases">
        <authorList>
            <person name="Palmer J.M."/>
        </authorList>
    </citation>
    <scope>NUCLEOTIDE SEQUENCE [LARGE SCALE GENOMIC DNA]</scope>
    <source>
        <strain evidence="1 2">DSM 7382</strain>
    </source>
</reference>
<accession>A0AAW0FLB5</accession>
<evidence type="ECO:0008006" key="3">
    <source>
        <dbReference type="Google" id="ProtNLM"/>
    </source>
</evidence>